<dbReference type="CDD" id="cd00029">
    <property type="entry name" value="C1"/>
    <property type="match status" value="1"/>
</dbReference>
<dbReference type="OrthoDB" id="999962at2759"/>
<dbReference type="Gene3D" id="3.30.60.20">
    <property type="match status" value="1"/>
</dbReference>
<feature type="region of interest" description="Disordered" evidence="9">
    <location>
        <begin position="106"/>
        <end position="139"/>
    </location>
</feature>
<feature type="compositionally biased region" description="Low complexity" evidence="9">
    <location>
        <begin position="519"/>
        <end position="531"/>
    </location>
</feature>
<evidence type="ECO:0000256" key="8">
    <source>
        <dbReference type="ARBA" id="ARBA00023136"/>
    </source>
</evidence>
<feature type="transmembrane region" description="Helical" evidence="10">
    <location>
        <begin position="821"/>
        <end position="844"/>
    </location>
</feature>
<comment type="similarity">
    <text evidence="2">Belongs to the nucleotide-sugar transporter family. SLC35B subfamily.</text>
</comment>
<feature type="region of interest" description="Disordered" evidence="9">
    <location>
        <begin position="179"/>
        <end position="237"/>
    </location>
</feature>
<feature type="compositionally biased region" description="Polar residues" evidence="9">
    <location>
        <begin position="298"/>
        <end position="310"/>
    </location>
</feature>
<feature type="transmembrane region" description="Helical" evidence="10">
    <location>
        <begin position="856"/>
        <end position="874"/>
    </location>
</feature>
<feature type="transmembrane region" description="Helical" evidence="10">
    <location>
        <begin position="970"/>
        <end position="992"/>
    </location>
</feature>
<feature type="compositionally biased region" description="Low complexity" evidence="9">
    <location>
        <begin position="281"/>
        <end position="297"/>
    </location>
</feature>
<evidence type="ECO:0000256" key="5">
    <source>
        <dbReference type="ARBA" id="ARBA00022723"/>
    </source>
</evidence>
<keyword evidence="6" id="KW-0862">Zinc</keyword>
<dbReference type="Pfam" id="PF08449">
    <property type="entry name" value="UAA"/>
    <property type="match status" value="1"/>
</dbReference>
<evidence type="ECO:0000256" key="10">
    <source>
        <dbReference type="SAM" id="Phobius"/>
    </source>
</evidence>
<feature type="compositionally biased region" description="Basic residues" evidence="9">
    <location>
        <begin position="126"/>
        <end position="137"/>
    </location>
</feature>
<comment type="caution">
    <text evidence="12">The sequence shown here is derived from an EMBL/GenBank/DDBJ whole genome shotgun (WGS) entry which is preliminary data.</text>
</comment>
<dbReference type="Proteomes" id="UP000494206">
    <property type="component" value="Unassembled WGS sequence"/>
</dbReference>
<evidence type="ECO:0000256" key="4">
    <source>
        <dbReference type="ARBA" id="ARBA00022692"/>
    </source>
</evidence>
<feature type="compositionally biased region" description="Acidic residues" evidence="9">
    <location>
        <begin position="112"/>
        <end position="122"/>
    </location>
</feature>
<dbReference type="PANTHER" id="PTHR21519:SF1">
    <property type="entry name" value="PDZ DOMAIN-CONTAINING PROTEIN 8"/>
    <property type="match status" value="1"/>
</dbReference>
<sequence>MFLGLRSPLQLLCNELKVLEYLKLSLVSQVIEAIMSSSDHFGAENVVEKEIRRINGLNDSSYDNVLNVVDRRVDKDKTLTQADAAKGMSFLSSEIGSVASLLSVNSNRTDTEGETVEDDDAENAAGKKRPQSTKKTKIQATFAAGKKKVMDLVVQKRKNSEMDLGSECIEIGADAGSIFDDNKESLSRPPSTGKRTPTDDKKEKKKLKKKLSDSPKCRVKQPYPKTPNSGYQQSEKIRTTKSIPFSKDVMWGQSLHFQLDPTAKYQLRYLNITVQAREVKSTPMSSPGPSSSANSTPETINSVDSLSTSSTPRTIVDKPIVLGSVSLFIPQLIDDCQLTLSNCHREIFQLKQPLQSAAVTKEDPNLSEFSRHAGYDPRLCFGDITLGFRYFPDGFPNGNLNSGEESDEEMVRASMSNTESCHRRFSPPALNPTNHDWKLWYGKSNATCAMCRGKIWLRNASCCSRCLVICHNKCVVKANQGGIVCSPDQTSQNDEEFEEISATENFVQNGADHPDEPRPTLLQSPSQSSIPPDTPETSKRARFRKVTEKFSNWRKSGRRREDENNTDRQSLVSNSSTSWSTDGSTKSEVAERDSPMASIQDVLSDVLPGLEGSPFINSLYFHPGNAYNEQTIKNAKLLGREIFSELPHNERVEKINSQIDRIQAAIRETKDDRLSVMQNGGVSEESVKFQGLDERLQALAVLMLHYCSALQDCQSGRSTPAPQNLPEDAETHEEDCLMAGVITTTLLGCVGCQAGIEYLQKYVKDSLNLITFSSFVFTSVYGLIFHSKFFTVSNKIPIRSYAAIVAIFFTVNMANNYALKFAIYFPLFIIFKSGTLLANMTLGYIIRGYRYSLKQILSVVVVTAGIIIFTLASYEPKNQSDAIRYGANSMEWTIPIPPFIVGIVLLSFALILSAYLGIYQETFYQRHGKHNEEMMFYIHVLSIPAFALLGDEMKSAFHFANHTPPFHIGSFSTVVPSAWVYIFVICVFQLMCTKSVYKLSSATTSLNVTMVLTLRKFLSLLISFLVFNNSFNMFHILGAAFVFIGTFMFSTSFST</sequence>
<dbReference type="GO" id="GO:0016020">
    <property type="term" value="C:membrane"/>
    <property type="evidence" value="ECO:0007669"/>
    <property type="project" value="UniProtKB-SubCell"/>
</dbReference>
<evidence type="ECO:0000256" key="7">
    <source>
        <dbReference type="ARBA" id="ARBA00022989"/>
    </source>
</evidence>
<dbReference type="GO" id="GO:1990456">
    <property type="term" value="P:mitochondrion-endoplasmic reticulum membrane tethering"/>
    <property type="evidence" value="ECO:0007669"/>
    <property type="project" value="InterPro"/>
</dbReference>
<feature type="transmembrane region" description="Helical" evidence="10">
    <location>
        <begin position="796"/>
        <end position="815"/>
    </location>
</feature>
<dbReference type="GO" id="GO:0005739">
    <property type="term" value="C:mitochondrion"/>
    <property type="evidence" value="ECO:0007669"/>
    <property type="project" value="GOC"/>
</dbReference>
<feature type="transmembrane region" description="Helical" evidence="10">
    <location>
        <begin position="934"/>
        <end position="950"/>
    </location>
</feature>
<dbReference type="InterPro" id="IPR039275">
    <property type="entry name" value="PDZD8"/>
</dbReference>
<comment type="subcellular location">
    <subcellularLocation>
        <location evidence="1">Membrane</location>
        <topology evidence="1">Multi-pass membrane protein</topology>
    </subcellularLocation>
</comment>
<feature type="transmembrane region" description="Helical" evidence="10">
    <location>
        <begin position="766"/>
        <end position="784"/>
    </location>
</feature>
<keyword evidence="8 10" id="KW-0472">Membrane</keyword>
<keyword evidence="3" id="KW-0813">Transport</keyword>
<feature type="region of interest" description="Disordered" evidence="9">
    <location>
        <begin position="279"/>
        <end position="310"/>
    </location>
</feature>
<feature type="compositionally biased region" description="Low complexity" evidence="9">
    <location>
        <begin position="570"/>
        <end position="587"/>
    </location>
</feature>
<dbReference type="SMART" id="SM00109">
    <property type="entry name" value="C1"/>
    <property type="match status" value="1"/>
</dbReference>
<feature type="domain" description="Phorbol-ester/DAG-type" evidence="11">
    <location>
        <begin position="434"/>
        <end position="485"/>
    </location>
</feature>
<evidence type="ECO:0000259" key="11">
    <source>
        <dbReference type="PROSITE" id="PS50081"/>
    </source>
</evidence>
<dbReference type="GO" id="GO:0044233">
    <property type="term" value="C:mitochondria-associated endoplasmic reticulum membrane contact site"/>
    <property type="evidence" value="ECO:0007669"/>
    <property type="project" value="InterPro"/>
</dbReference>
<evidence type="ECO:0000256" key="1">
    <source>
        <dbReference type="ARBA" id="ARBA00004141"/>
    </source>
</evidence>
<keyword evidence="13" id="KW-1185">Reference proteome</keyword>
<feature type="transmembrane region" description="Helical" evidence="10">
    <location>
        <begin position="1033"/>
        <end position="1053"/>
    </location>
</feature>
<feature type="transmembrane region" description="Helical" evidence="10">
    <location>
        <begin position="894"/>
        <end position="918"/>
    </location>
</feature>
<keyword evidence="5" id="KW-0479">Metal-binding</keyword>
<dbReference type="InterPro" id="IPR013657">
    <property type="entry name" value="SCL35B1-4/HUT1"/>
</dbReference>
<evidence type="ECO:0000256" key="2">
    <source>
        <dbReference type="ARBA" id="ARBA00010694"/>
    </source>
</evidence>
<dbReference type="PROSITE" id="PS50081">
    <property type="entry name" value="ZF_DAG_PE_2"/>
    <property type="match status" value="1"/>
</dbReference>
<feature type="transmembrane region" description="Helical" evidence="10">
    <location>
        <begin position="1004"/>
        <end position="1027"/>
    </location>
</feature>
<evidence type="ECO:0000313" key="13">
    <source>
        <dbReference type="Proteomes" id="UP000494206"/>
    </source>
</evidence>
<evidence type="ECO:0000313" key="12">
    <source>
        <dbReference type="EMBL" id="CAB3410066.1"/>
    </source>
</evidence>
<dbReference type="GO" id="GO:0012505">
    <property type="term" value="C:endomembrane system"/>
    <property type="evidence" value="ECO:0007669"/>
    <property type="project" value="UniProtKB-ARBA"/>
</dbReference>
<dbReference type="EMBL" id="CADEPM010000009">
    <property type="protein sequence ID" value="CAB3410066.1"/>
    <property type="molecule type" value="Genomic_DNA"/>
</dbReference>
<organism evidence="12 13">
    <name type="scientific">Caenorhabditis bovis</name>
    <dbReference type="NCBI Taxonomy" id="2654633"/>
    <lineage>
        <taxon>Eukaryota</taxon>
        <taxon>Metazoa</taxon>
        <taxon>Ecdysozoa</taxon>
        <taxon>Nematoda</taxon>
        <taxon>Chromadorea</taxon>
        <taxon>Rhabditida</taxon>
        <taxon>Rhabditina</taxon>
        <taxon>Rhabditomorpha</taxon>
        <taxon>Rhabditoidea</taxon>
        <taxon>Rhabditidae</taxon>
        <taxon>Peloderinae</taxon>
        <taxon>Caenorhabditis</taxon>
    </lineage>
</organism>
<evidence type="ECO:0000256" key="9">
    <source>
        <dbReference type="SAM" id="MobiDB-lite"/>
    </source>
</evidence>
<protein>
    <recommendedName>
        <fullName evidence="11">Phorbol-ester/DAG-type domain-containing protein</fullName>
    </recommendedName>
</protein>
<accession>A0A8S1FBP3</accession>
<evidence type="ECO:0000256" key="6">
    <source>
        <dbReference type="ARBA" id="ARBA00022833"/>
    </source>
</evidence>
<dbReference type="GO" id="GO:0055085">
    <property type="term" value="P:transmembrane transport"/>
    <property type="evidence" value="ECO:0007669"/>
    <property type="project" value="InterPro"/>
</dbReference>
<dbReference type="GO" id="GO:0051560">
    <property type="term" value="P:mitochondrial calcium ion homeostasis"/>
    <property type="evidence" value="ECO:0007669"/>
    <property type="project" value="InterPro"/>
</dbReference>
<proteinExistence type="inferred from homology"/>
<dbReference type="GO" id="GO:0046872">
    <property type="term" value="F:metal ion binding"/>
    <property type="evidence" value="ECO:0007669"/>
    <property type="project" value="UniProtKB-KW"/>
</dbReference>
<dbReference type="AlphaFoldDB" id="A0A8S1FBP3"/>
<evidence type="ECO:0000256" key="3">
    <source>
        <dbReference type="ARBA" id="ARBA00022448"/>
    </source>
</evidence>
<dbReference type="SUPFAM" id="SSF57889">
    <property type="entry name" value="Cysteine-rich domain"/>
    <property type="match status" value="1"/>
</dbReference>
<name>A0A8S1FBP3_9PELO</name>
<dbReference type="InterPro" id="IPR046349">
    <property type="entry name" value="C1-like_sf"/>
</dbReference>
<keyword evidence="7 10" id="KW-1133">Transmembrane helix</keyword>
<reference evidence="12 13" key="1">
    <citation type="submission" date="2020-04" db="EMBL/GenBank/DDBJ databases">
        <authorList>
            <person name="Laetsch R D."/>
            <person name="Stevens L."/>
            <person name="Kumar S."/>
            <person name="Blaxter L. M."/>
        </authorList>
    </citation>
    <scope>NUCLEOTIDE SEQUENCE [LARGE SCALE GENOMIC DNA]</scope>
</reference>
<keyword evidence="4 10" id="KW-0812">Transmembrane</keyword>
<gene>
    <name evidence="12" type="ORF">CBOVIS_LOCUS11631</name>
</gene>
<feature type="region of interest" description="Disordered" evidence="9">
    <location>
        <begin position="508"/>
        <end position="596"/>
    </location>
</feature>
<dbReference type="InterPro" id="IPR002219">
    <property type="entry name" value="PKC_DAG/PE"/>
</dbReference>
<dbReference type="PANTHER" id="PTHR21519">
    <property type="entry name" value="PDZ DOMAIN-CONTAINING PROTEIN 8"/>
    <property type="match status" value="1"/>
</dbReference>